<organismHost>
    <name type="scientific">Spodoptera frugiperda</name>
    <name type="common">Fall armyworm</name>
    <dbReference type="NCBI Taxonomy" id="7108"/>
</organismHost>
<evidence type="ECO:0000313" key="2">
    <source>
        <dbReference type="EMBL" id="CAL44636.1"/>
    </source>
</evidence>
<reference evidence="2 3" key="1">
    <citation type="journal article" date="2006" name="J. Virol.">
        <title>Genomic sequence of Spodoptera frugiperda Ascovirus 1a, an enveloped, double-stranded DNA insect virus that manipulates apoptosis for viral reproduction.</title>
        <authorList>
            <person name="Bideshi D.K."/>
            <person name="Demattei M.V."/>
            <person name="Rouleux-Bonnin F."/>
            <person name="Stasiak K."/>
            <person name="Tan Y."/>
            <person name="Bigot S."/>
            <person name="Bigot Y."/>
            <person name="Federici B.A."/>
        </authorList>
    </citation>
    <scope>NUCLEOTIDE SEQUENCE [LARGE SCALE GENOMIC DNA]</scope>
    <source>
        <strain evidence="3">SvAV-1a</strain>
    </source>
</reference>
<keyword evidence="3" id="KW-1185">Reference proteome</keyword>
<gene>
    <name evidence="2" type="primary">ORF036</name>
</gene>
<evidence type="ECO:0000313" key="3">
    <source>
        <dbReference type="Proteomes" id="UP000008030"/>
    </source>
</evidence>
<proteinExistence type="predicted"/>
<dbReference type="KEGG" id="vg:4306157"/>
<dbReference type="EMBL" id="AM398843">
    <property type="protein sequence ID" value="CAL44636.1"/>
    <property type="molecule type" value="Genomic_DNA"/>
</dbReference>
<dbReference type="GeneID" id="4306157"/>
<dbReference type="RefSeq" id="YP_762391.1">
    <property type="nucleotide sequence ID" value="NC_008361.1"/>
</dbReference>
<protein>
    <submittedName>
        <fullName evidence="2">26.2 kDa</fullName>
    </submittedName>
</protein>
<feature type="transmembrane region" description="Helical" evidence="1">
    <location>
        <begin position="195"/>
        <end position="215"/>
    </location>
</feature>
<keyword evidence="1" id="KW-0472">Membrane</keyword>
<dbReference type="Proteomes" id="UP000008030">
    <property type="component" value="Segment"/>
</dbReference>
<organism evidence="2 3">
    <name type="scientific">Spodoptera frugiperda ascovirus 1a</name>
    <name type="common">SfAV-1a</name>
    <dbReference type="NCBI Taxonomy" id="113370"/>
    <lineage>
        <taxon>Viruses</taxon>
        <taxon>Varidnaviria</taxon>
        <taxon>Bamfordvirae</taxon>
        <taxon>Nucleocytoviricota</taxon>
        <taxon>Megaviricetes</taxon>
        <taxon>Pimascovirales</taxon>
        <taxon>Pimascovirales incertae sedis</taxon>
        <taxon>Ascoviridae</taxon>
        <taxon>Ascovirus</taxon>
        <taxon>Ascovirus sfav1a</taxon>
    </lineage>
</organism>
<name>Q0E565_SFAVA</name>
<keyword evidence="1" id="KW-0812">Transmembrane</keyword>
<keyword evidence="1" id="KW-1133">Transmembrane helix</keyword>
<accession>Q0E565</accession>
<dbReference type="OrthoDB" id="31936at10239"/>
<evidence type="ECO:0000256" key="1">
    <source>
        <dbReference type="SAM" id="Phobius"/>
    </source>
</evidence>
<sequence length="239" mass="26181">MRPPPRFRHADGSRIGTEIVAPTDVESTIKGGSFSCYQCSEGVVHGYRDGGAPDRLLMLRQLATPPLMVRLSDDRTAINVYTLHEPTKPVAAVSLAAGDVINTDNIGVSCYKPSDYYPPVDKKRAMHIVYVDGTMLRLSSWSPKLQSWVVDHTATVYKTSAIYTLPASVTSQLPNDRRISRYYCKRDKTSSSSRLYAGIALCAIGGVLILLPSFLASRSAPYESLRGTRARPSVGSRIL</sequence>